<organism evidence="8">
    <name type="scientific">Capitella teleta</name>
    <name type="common">Polychaete worm</name>
    <dbReference type="NCBI Taxonomy" id="283909"/>
    <lineage>
        <taxon>Eukaryota</taxon>
        <taxon>Metazoa</taxon>
        <taxon>Spiralia</taxon>
        <taxon>Lophotrochozoa</taxon>
        <taxon>Annelida</taxon>
        <taxon>Polychaeta</taxon>
        <taxon>Sedentaria</taxon>
        <taxon>Scolecida</taxon>
        <taxon>Capitellidae</taxon>
        <taxon>Capitella</taxon>
    </lineage>
</organism>
<dbReference type="InterPro" id="IPR002112">
    <property type="entry name" value="Leuzip_Jun"/>
</dbReference>
<keyword evidence="4" id="KW-0804">Transcription</keyword>
<sequence length="108" mass="12212">MSIESGDGDPDDRRKKFLERNRAAAARCRQKKKAWIGNLENKADDLQSLNVRLQNEVTVLKSEVAQLKGLLLAHKDCPITVQQQQQGNFALGASCLLRLKFRQHESLI</sequence>
<dbReference type="FunFam" id="1.20.5.170:FF:000010">
    <property type="entry name" value="Cyclic AMP-dependent transcription factor ATF-2"/>
    <property type="match status" value="1"/>
</dbReference>
<dbReference type="EMBL" id="KB300529">
    <property type="protein sequence ID" value="ELU06561.1"/>
    <property type="molecule type" value="Genomic_DNA"/>
</dbReference>
<keyword evidence="6" id="KW-0175">Coiled coil</keyword>
<evidence type="ECO:0000313" key="9">
    <source>
        <dbReference type="EnsemblMetazoa" id="CapteP125951"/>
    </source>
</evidence>
<dbReference type="InterPro" id="IPR004827">
    <property type="entry name" value="bZIP"/>
</dbReference>
<dbReference type="STRING" id="283909.R7UT70"/>
<dbReference type="EnsemblMetazoa" id="CapteT125951">
    <property type="protein sequence ID" value="CapteP125951"/>
    <property type="gene ID" value="CapteG125951"/>
</dbReference>
<dbReference type="CDD" id="cd14687">
    <property type="entry name" value="bZIP_ATF2"/>
    <property type="match status" value="1"/>
</dbReference>
<evidence type="ECO:0000313" key="8">
    <source>
        <dbReference type="EMBL" id="ELU06561.1"/>
    </source>
</evidence>
<feature type="domain" description="BZIP" evidence="7">
    <location>
        <begin position="11"/>
        <end position="74"/>
    </location>
</feature>
<keyword evidence="2" id="KW-0805">Transcription regulation</keyword>
<proteinExistence type="predicted"/>
<dbReference type="Proteomes" id="UP000014760">
    <property type="component" value="Unassembled WGS sequence"/>
</dbReference>
<dbReference type="Pfam" id="PF00170">
    <property type="entry name" value="bZIP_1"/>
    <property type="match status" value="1"/>
</dbReference>
<evidence type="ECO:0000256" key="2">
    <source>
        <dbReference type="ARBA" id="ARBA00023015"/>
    </source>
</evidence>
<evidence type="ECO:0000256" key="1">
    <source>
        <dbReference type="ARBA" id="ARBA00004123"/>
    </source>
</evidence>
<evidence type="ECO:0000259" key="7">
    <source>
        <dbReference type="PROSITE" id="PS50217"/>
    </source>
</evidence>
<dbReference type="PROSITE" id="PS50217">
    <property type="entry name" value="BZIP"/>
    <property type="match status" value="1"/>
</dbReference>
<accession>R7UT70</accession>
<dbReference type="GO" id="GO:0005634">
    <property type="term" value="C:nucleus"/>
    <property type="evidence" value="ECO:0007669"/>
    <property type="project" value="UniProtKB-SubCell"/>
</dbReference>
<dbReference type="GO" id="GO:0003677">
    <property type="term" value="F:DNA binding"/>
    <property type="evidence" value="ECO:0007669"/>
    <property type="project" value="UniProtKB-KW"/>
</dbReference>
<dbReference type="AlphaFoldDB" id="R7UT70"/>
<dbReference type="InterPro" id="IPR051027">
    <property type="entry name" value="bZIP_transcription_factors"/>
</dbReference>
<protein>
    <recommendedName>
        <fullName evidence="7">BZIP domain-containing protein</fullName>
    </recommendedName>
</protein>
<evidence type="ECO:0000256" key="3">
    <source>
        <dbReference type="ARBA" id="ARBA00023125"/>
    </source>
</evidence>
<dbReference type="InterPro" id="IPR046347">
    <property type="entry name" value="bZIP_sf"/>
</dbReference>
<evidence type="ECO:0000256" key="4">
    <source>
        <dbReference type="ARBA" id="ARBA00023163"/>
    </source>
</evidence>
<feature type="coiled-coil region" evidence="6">
    <location>
        <begin position="36"/>
        <end position="70"/>
    </location>
</feature>
<dbReference type="Gene3D" id="1.20.5.170">
    <property type="match status" value="1"/>
</dbReference>
<reference evidence="10" key="1">
    <citation type="submission" date="2012-12" db="EMBL/GenBank/DDBJ databases">
        <authorList>
            <person name="Hellsten U."/>
            <person name="Grimwood J."/>
            <person name="Chapman J.A."/>
            <person name="Shapiro H."/>
            <person name="Aerts A."/>
            <person name="Otillar R.P."/>
            <person name="Terry A.Y."/>
            <person name="Boore J.L."/>
            <person name="Simakov O."/>
            <person name="Marletaz F."/>
            <person name="Cho S.-J."/>
            <person name="Edsinger-Gonzales E."/>
            <person name="Havlak P."/>
            <person name="Kuo D.-H."/>
            <person name="Larsson T."/>
            <person name="Lv J."/>
            <person name="Arendt D."/>
            <person name="Savage R."/>
            <person name="Osoegawa K."/>
            <person name="de Jong P."/>
            <person name="Lindberg D.R."/>
            <person name="Seaver E.C."/>
            <person name="Weisblat D.A."/>
            <person name="Putnam N.H."/>
            <person name="Grigoriev I.V."/>
            <person name="Rokhsar D.S."/>
        </authorList>
    </citation>
    <scope>NUCLEOTIDE SEQUENCE</scope>
    <source>
        <strain evidence="10">I ESC-2004</strain>
    </source>
</reference>
<dbReference type="EMBL" id="AMQN01022719">
    <property type="status" value="NOT_ANNOTATED_CDS"/>
    <property type="molecule type" value="Genomic_DNA"/>
</dbReference>
<dbReference type="OMA" id="MHICALR"/>
<dbReference type="PROSITE" id="PS00036">
    <property type="entry name" value="BZIP_BASIC"/>
    <property type="match status" value="1"/>
</dbReference>
<gene>
    <name evidence="8" type="ORF">CAPTEDRAFT_125951</name>
</gene>
<comment type="subcellular location">
    <subcellularLocation>
        <location evidence="1">Nucleus</location>
    </subcellularLocation>
</comment>
<name>R7UT70_CAPTE</name>
<reference evidence="8 10" key="2">
    <citation type="journal article" date="2013" name="Nature">
        <title>Insights into bilaterian evolution from three spiralian genomes.</title>
        <authorList>
            <person name="Simakov O."/>
            <person name="Marletaz F."/>
            <person name="Cho S.J."/>
            <person name="Edsinger-Gonzales E."/>
            <person name="Havlak P."/>
            <person name="Hellsten U."/>
            <person name="Kuo D.H."/>
            <person name="Larsson T."/>
            <person name="Lv J."/>
            <person name="Arendt D."/>
            <person name="Savage R."/>
            <person name="Osoegawa K."/>
            <person name="de Jong P."/>
            <person name="Grimwood J."/>
            <person name="Chapman J.A."/>
            <person name="Shapiro H."/>
            <person name="Aerts A."/>
            <person name="Otillar R.P."/>
            <person name="Terry A.Y."/>
            <person name="Boore J.L."/>
            <person name="Grigoriev I.V."/>
            <person name="Lindberg D.R."/>
            <person name="Seaver E.C."/>
            <person name="Weisblat D.A."/>
            <person name="Putnam N.H."/>
            <person name="Rokhsar D.S."/>
        </authorList>
    </citation>
    <scope>NUCLEOTIDE SEQUENCE</scope>
    <source>
        <strain evidence="8 10">I ESC-2004</strain>
    </source>
</reference>
<dbReference type="HOGENOM" id="CLU_2199444_0_0_1"/>
<dbReference type="PANTHER" id="PTHR19304">
    <property type="entry name" value="CYCLIC-AMP RESPONSE ELEMENT BINDING PROTEIN"/>
    <property type="match status" value="1"/>
</dbReference>
<dbReference type="SUPFAM" id="SSF57959">
    <property type="entry name" value="Leucine zipper domain"/>
    <property type="match status" value="1"/>
</dbReference>
<evidence type="ECO:0000256" key="6">
    <source>
        <dbReference type="SAM" id="Coils"/>
    </source>
</evidence>
<dbReference type="PRINTS" id="PR00043">
    <property type="entry name" value="LEUZIPPRJUN"/>
</dbReference>
<keyword evidence="3" id="KW-0238">DNA-binding</keyword>
<evidence type="ECO:0000313" key="10">
    <source>
        <dbReference type="Proteomes" id="UP000014760"/>
    </source>
</evidence>
<keyword evidence="10" id="KW-1185">Reference proteome</keyword>
<keyword evidence="5" id="KW-0539">Nucleus</keyword>
<dbReference type="OrthoDB" id="295274at2759"/>
<evidence type="ECO:0000256" key="5">
    <source>
        <dbReference type="ARBA" id="ARBA00023242"/>
    </source>
</evidence>
<reference evidence="9" key="3">
    <citation type="submission" date="2015-06" db="UniProtKB">
        <authorList>
            <consortium name="EnsemblMetazoa"/>
        </authorList>
    </citation>
    <scope>IDENTIFICATION</scope>
</reference>
<dbReference type="SMART" id="SM00338">
    <property type="entry name" value="BRLZ"/>
    <property type="match status" value="1"/>
</dbReference>
<dbReference type="GO" id="GO:0003700">
    <property type="term" value="F:DNA-binding transcription factor activity"/>
    <property type="evidence" value="ECO:0007669"/>
    <property type="project" value="InterPro"/>
</dbReference>